<evidence type="ECO:0000313" key="7">
    <source>
        <dbReference type="EMBL" id="MFC6712848.1"/>
    </source>
</evidence>
<dbReference type="EC" id="2.3.1.9" evidence="7"/>
<dbReference type="InterPro" id="IPR020616">
    <property type="entry name" value="Thiolase_N"/>
</dbReference>
<protein>
    <submittedName>
        <fullName evidence="7">Acetyl-CoA C-acetyltransferase</fullName>
        <ecNumber evidence="7">2.3.1.9</ecNumber>
    </submittedName>
</protein>
<reference evidence="8" key="1">
    <citation type="journal article" date="2019" name="Int. J. Syst. Evol. Microbiol.">
        <title>The Global Catalogue of Microorganisms (GCM) 10K type strain sequencing project: providing services to taxonomists for standard genome sequencing and annotation.</title>
        <authorList>
            <consortium name="The Broad Institute Genomics Platform"/>
            <consortium name="The Broad Institute Genome Sequencing Center for Infectious Disease"/>
            <person name="Wu L."/>
            <person name="Ma J."/>
        </authorList>
    </citation>
    <scope>NUCLEOTIDE SEQUENCE [LARGE SCALE GENOMIC DNA]</scope>
    <source>
        <strain evidence="8">NBRC 106593</strain>
    </source>
</reference>
<dbReference type="InterPro" id="IPR020617">
    <property type="entry name" value="Thiolase_C"/>
</dbReference>
<keyword evidence="2 4" id="KW-0808">Transferase</keyword>
<dbReference type="NCBIfam" id="NF006740">
    <property type="entry name" value="PRK09268.1"/>
    <property type="match status" value="1"/>
</dbReference>
<dbReference type="GO" id="GO:0003985">
    <property type="term" value="F:acetyl-CoA C-acetyltransferase activity"/>
    <property type="evidence" value="ECO:0007669"/>
    <property type="project" value="UniProtKB-EC"/>
</dbReference>
<evidence type="ECO:0000256" key="1">
    <source>
        <dbReference type="ARBA" id="ARBA00010982"/>
    </source>
</evidence>
<evidence type="ECO:0000259" key="6">
    <source>
        <dbReference type="Pfam" id="PF02803"/>
    </source>
</evidence>
<dbReference type="PIRSF" id="PIRSF000429">
    <property type="entry name" value="Ac-CoA_Ac_transf"/>
    <property type="match status" value="1"/>
</dbReference>
<evidence type="ECO:0000313" key="8">
    <source>
        <dbReference type="Proteomes" id="UP001596356"/>
    </source>
</evidence>
<accession>A0ABW2APW2</accession>
<feature type="domain" description="Thiolase N-terminal" evidence="5">
    <location>
        <begin position="7"/>
        <end position="274"/>
    </location>
</feature>
<dbReference type="NCBIfam" id="TIGR01930">
    <property type="entry name" value="AcCoA-C-Actrans"/>
    <property type="match status" value="1"/>
</dbReference>
<comment type="similarity">
    <text evidence="1 4">Belongs to the thiolase-like superfamily. Thiolase family.</text>
</comment>
<gene>
    <name evidence="7" type="ORF">ACFQBT_02900</name>
</gene>
<dbReference type="RefSeq" id="WP_377820304.1">
    <property type="nucleotide sequence ID" value="NZ_JBHSWJ010000002.1"/>
</dbReference>
<dbReference type="InterPro" id="IPR016039">
    <property type="entry name" value="Thiolase-like"/>
</dbReference>
<dbReference type="InterPro" id="IPR002155">
    <property type="entry name" value="Thiolase"/>
</dbReference>
<keyword evidence="8" id="KW-1185">Reference proteome</keyword>
<feature type="domain" description="Thiolase C-terminal" evidence="6">
    <location>
        <begin position="284"/>
        <end position="424"/>
    </location>
</feature>
<dbReference type="Pfam" id="PF00108">
    <property type="entry name" value="Thiolase_N"/>
    <property type="match status" value="1"/>
</dbReference>
<evidence type="ECO:0000256" key="4">
    <source>
        <dbReference type="RuleBase" id="RU003557"/>
    </source>
</evidence>
<dbReference type="CDD" id="cd00751">
    <property type="entry name" value="thiolase"/>
    <property type="match status" value="1"/>
</dbReference>
<keyword evidence="3 4" id="KW-0012">Acyltransferase</keyword>
<dbReference type="Gene3D" id="3.40.47.10">
    <property type="match status" value="1"/>
</dbReference>
<evidence type="ECO:0000259" key="5">
    <source>
        <dbReference type="Pfam" id="PF00108"/>
    </source>
</evidence>
<evidence type="ECO:0000256" key="3">
    <source>
        <dbReference type="ARBA" id="ARBA00023315"/>
    </source>
</evidence>
<proteinExistence type="inferred from homology"/>
<dbReference type="InterPro" id="IPR050521">
    <property type="entry name" value="3-ketoacyl-CoA_Thiolase"/>
</dbReference>
<dbReference type="PANTHER" id="PTHR42689">
    <property type="entry name" value="ACETYL-COA ACYLTRANSFERASE FADA2 (3-KETOACYL-COA THIOLASE) (BETA-KETOTHIOLASE)-RELATED"/>
    <property type="match status" value="1"/>
</dbReference>
<dbReference type="PANTHER" id="PTHR42689:SF1">
    <property type="entry name" value="ACETYL-COA ACYLTRANSFERASE FADA2 (3-KETOACYL-COA THIOLASE) (BETA-KETOTHIOLASE)-RELATED"/>
    <property type="match status" value="1"/>
</dbReference>
<name>A0ABW2APW2_9MICO</name>
<organism evidence="7 8">
    <name type="scientific">Branchiibius cervicis</name>
    <dbReference type="NCBI Taxonomy" id="908252"/>
    <lineage>
        <taxon>Bacteria</taxon>
        <taxon>Bacillati</taxon>
        <taxon>Actinomycetota</taxon>
        <taxon>Actinomycetes</taxon>
        <taxon>Micrococcales</taxon>
        <taxon>Dermacoccaceae</taxon>
        <taxon>Branchiibius</taxon>
    </lineage>
</organism>
<evidence type="ECO:0000256" key="2">
    <source>
        <dbReference type="ARBA" id="ARBA00022679"/>
    </source>
</evidence>
<dbReference type="Pfam" id="PF02803">
    <property type="entry name" value="Thiolase_C"/>
    <property type="match status" value="1"/>
</dbReference>
<comment type="caution">
    <text evidence="7">The sequence shown here is derived from an EMBL/GenBank/DDBJ whole genome shotgun (WGS) entry which is preliminary data.</text>
</comment>
<sequence>MSSPRDVYVLGGNRLPFVRSGGKYLKASNQDMLTAAIDGLVARYGLGGEQLGEVAAGAVIKHARDFNLTRESVLGSHLSPTTPAYDVQQACGTGLETAILTANKIALGQIDSAIAGGSDTTSDAPLALNDDLRRTLMKANYAKSTGDRIKALTKIRPGQLAPEQPKNAEPRTGLAMGDHQAITTKEWGITREAQDELTVRSHQNLAAAYDRGFFDDLITPYLGVSKDNNLRPDTSVEKLAKLKPVFGKGEGATMTAGNSTPLTDGASAVLLGSKEWADEHHIEPLARFVDGEAAAVDYVNGAEGLLMAPPYAIARLLKRNNLSLQDFDFYEIHEAFAATVLCHLAAMESPEFCKERLGLDAPLGSIDRSKLNVNGSSLAAGHPFAATGGRIVATLAKMLHEKGSGRGLISICAAGGQGVVAILEAV</sequence>
<dbReference type="Proteomes" id="UP001596356">
    <property type="component" value="Unassembled WGS sequence"/>
</dbReference>
<dbReference type="EMBL" id="JBHSWJ010000002">
    <property type="protein sequence ID" value="MFC6712848.1"/>
    <property type="molecule type" value="Genomic_DNA"/>
</dbReference>
<dbReference type="SUPFAM" id="SSF53901">
    <property type="entry name" value="Thiolase-like"/>
    <property type="match status" value="2"/>
</dbReference>